<sequence>MQKVMSINKEDLDFVCLEAEEEKADRTTIIRSLIGKGRLYLAIEQYRQGKISIGGASQKAVLTISEMMDRLSEFGVEAP</sequence>
<proteinExistence type="predicted"/>
<evidence type="ECO:0000313" key="1">
    <source>
        <dbReference type="EMBL" id="MBI4209936.1"/>
    </source>
</evidence>
<accession>A0A8T3YKU8</accession>
<dbReference type="AlphaFoldDB" id="A0A8T3YKU8"/>
<name>A0A8T3YKU8_9ARCH</name>
<gene>
    <name evidence="1" type="ORF">HY544_00310</name>
</gene>
<dbReference type="EMBL" id="JACQPB010000002">
    <property type="protein sequence ID" value="MBI4209936.1"/>
    <property type="molecule type" value="Genomic_DNA"/>
</dbReference>
<evidence type="ECO:0000313" key="2">
    <source>
        <dbReference type="Proteomes" id="UP000732298"/>
    </source>
</evidence>
<protein>
    <submittedName>
        <fullName evidence="1">Uncharacterized protein</fullName>
    </submittedName>
</protein>
<reference evidence="1" key="1">
    <citation type="submission" date="2020-07" db="EMBL/GenBank/DDBJ databases">
        <title>Huge and variable diversity of episymbiotic CPR bacteria and DPANN archaea in groundwater ecosystems.</title>
        <authorList>
            <person name="He C.Y."/>
            <person name="Keren R."/>
            <person name="Whittaker M."/>
            <person name="Farag I.F."/>
            <person name="Doudna J."/>
            <person name="Cate J.H.D."/>
            <person name="Banfield J.F."/>
        </authorList>
    </citation>
    <scope>NUCLEOTIDE SEQUENCE</scope>
    <source>
        <strain evidence="1">NC_groundwater_1296_Ag_S-0.2um_52_80</strain>
    </source>
</reference>
<comment type="caution">
    <text evidence="1">The sequence shown here is derived from an EMBL/GenBank/DDBJ whole genome shotgun (WGS) entry which is preliminary data.</text>
</comment>
<dbReference type="Proteomes" id="UP000732298">
    <property type="component" value="Unassembled WGS sequence"/>
</dbReference>
<organism evidence="1 2">
    <name type="scientific">Candidatus Iainarchaeum sp</name>
    <dbReference type="NCBI Taxonomy" id="3101447"/>
    <lineage>
        <taxon>Archaea</taxon>
        <taxon>Candidatus Iainarchaeota</taxon>
        <taxon>Candidatus Iainarchaeia</taxon>
        <taxon>Candidatus Iainarchaeales</taxon>
        <taxon>Candidatus Iainarchaeaceae</taxon>
        <taxon>Candidatus Iainarchaeum</taxon>
    </lineage>
</organism>